<keyword evidence="3" id="KW-1185">Reference proteome</keyword>
<reference evidence="2" key="1">
    <citation type="submission" date="2021-01" db="EMBL/GenBank/DDBJ databases">
        <title>Description of Breznakiella homolactica.</title>
        <authorList>
            <person name="Song Y."/>
            <person name="Brune A."/>
        </authorList>
    </citation>
    <scope>NUCLEOTIDE SEQUENCE</scope>
    <source>
        <strain evidence="2">RmG30</strain>
    </source>
</reference>
<evidence type="ECO:0000313" key="2">
    <source>
        <dbReference type="EMBL" id="QQO09979.1"/>
    </source>
</evidence>
<keyword evidence="1" id="KW-0732">Signal</keyword>
<feature type="chain" id="PRO_5031280627" evidence="1">
    <location>
        <begin position="27"/>
        <end position="149"/>
    </location>
</feature>
<proteinExistence type="predicted"/>
<dbReference type="KEGG" id="bhc:JFL75_03435"/>
<accession>A0A7T8B9U8</accession>
<dbReference type="InterPro" id="IPR018673">
    <property type="entry name" value="DUF2141"/>
</dbReference>
<dbReference type="Proteomes" id="UP000595917">
    <property type="component" value="Chromosome"/>
</dbReference>
<dbReference type="AlphaFoldDB" id="A0A7T8B9U8"/>
<evidence type="ECO:0000313" key="3">
    <source>
        <dbReference type="Proteomes" id="UP000595917"/>
    </source>
</evidence>
<dbReference type="RefSeq" id="WP_215627283.1">
    <property type="nucleotide sequence ID" value="NZ_CP067089.2"/>
</dbReference>
<name>A0A7T8B9U8_9SPIR</name>
<protein>
    <submittedName>
        <fullName evidence="2">DUF2141 domain-containing protein</fullName>
    </submittedName>
</protein>
<feature type="signal peptide" evidence="1">
    <location>
        <begin position="1"/>
        <end position="26"/>
    </location>
</feature>
<dbReference type="Pfam" id="PF09912">
    <property type="entry name" value="DUF2141"/>
    <property type="match status" value="1"/>
</dbReference>
<organism evidence="2 3">
    <name type="scientific">Breznakiella homolactica</name>
    <dbReference type="NCBI Taxonomy" id="2798577"/>
    <lineage>
        <taxon>Bacteria</taxon>
        <taxon>Pseudomonadati</taxon>
        <taxon>Spirochaetota</taxon>
        <taxon>Spirochaetia</taxon>
        <taxon>Spirochaetales</taxon>
        <taxon>Breznakiellaceae</taxon>
        <taxon>Breznakiella</taxon>
    </lineage>
</organism>
<sequence>MNSRCTMRRRFLLFCCIFGAGFYAHPQAGGAKGVVVEIHNVKPSGGTVHISVSLSEASYKNRSPDLLFEVSPADTVIRREIPLPMGECAISVYQDTNQNGKMDTGLFGIPKEPVGISNWNGSGPPGGFRKQSVTINAETAAVRIDLHQL</sequence>
<evidence type="ECO:0000256" key="1">
    <source>
        <dbReference type="SAM" id="SignalP"/>
    </source>
</evidence>
<gene>
    <name evidence="2" type="ORF">JFL75_03435</name>
</gene>
<dbReference type="EMBL" id="CP067089">
    <property type="protein sequence ID" value="QQO09979.1"/>
    <property type="molecule type" value="Genomic_DNA"/>
</dbReference>